<protein>
    <submittedName>
        <fullName evidence="1">Glycosyltransferase involved in cell wall biosynthesis</fullName>
    </submittedName>
</protein>
<dbReference type="Gene3D" id="3.40.50.11010">
    <property type="match status" value="1"/>
</dbReference>
<dbReference type="Pfam" id="PF13692">
    <property type="entry name" value="Glyco_trans_1_4"/>
    <property type="match status" value="1"/>
</dbReference>
<proteinExistence type="predicted"/>
<dbReference type="Gene3D" id="3.40.50.2000">
    <property type="entry name" value="Glycogen Phosphorylase B"/>
    <property type="match status" value="1"/>
</dbReference>
<comment type="caution">
    <text evidence="1">The sequence shown here is derived from an EMBL/GenBank/DDBJ whole genome shotgun (WGS) entry which is preliminary data.</text>
</comment>
<dbReference type="RefSeq" id="WP_209771813.1">
    <property type="nucleotide sequence ID" value="NZ_JAGINP010000032.1"/>
</dbReference>
<reference evidence="1 2" key="1">
    <citation type="submission" date="2021-03" db="EMBL/GenBank/DDBJ databases">
        <title>Genomic Encyclopedia of Type Strains, Phase III (KMG-III): the genomes of soil and plant-associated and newly described type strains.</title>
        <authorList>
            <person name="Whitman W."/>
        </authorList>
    </citation>
    <scope>NUCLEOTIDE SEQUENCE [LARGE SCALE GENOMIC DNA]</scope>
    <source>
        <strain evidence="1 2">IMMIB AFH-6</strain>
    </source>
</reference>
<name>A0ABS4SYQ9_9PROT</name>
<evidence type="ECO:0000313" key="2">
    <source>
        <dbReference type="Proteomes" id="UP000781958"/>
    </source>
</evidence>
<gene>
    <name evidence="1" type="ORF">J2851_006348</name>
</gene>
<organism evidence="1 2">
    <name type="scientific">Azospirillum rugosum</name>
    <dbReference type="NCBI Taxonomy" id="416170"/>
    <lineage>
        <taxon>Bacteria</taxon>
        <taxon>Pseudomonadati</taxon>
        <taxon>Pseudomonadota</taxon>
        <taxon>Alphaproteobacteria</taxon>
        <taxon>Rhodospirillales</taxon>
        <taxon>Azospirillaceae</taxon>
        <taxon>Azospirillum</taxon>
    </lineage>
</organism>
<sequence>MTADPVTADLVIFGKEWGVRPSGTEQLVRRLVPQSRPQGRRALWVNAAGARASLDAGPAAGGIRVLTPRAVPMLCHPLSRRANRHLLGRQVQGAMAEAGIARPILWASWPTAVDALGRLGERAVVYQCDDDISALEGGDRGPLRAMEDELVERADLVLASSPALAARFPRYKTILVPHGVDMGLFAAPAPRAPDLPDGFVAGFYGGLTPWIDTDLIVAAAEALPHWTFFLIGPIPDHPPALSGLPNLVLAGPRPHESLPGYSQHWTASILPLRDTPRMHACTPLKLREYLAAGTPVVATGGPALEGYREVLAAVSGPDWFIRALAVTAGNTNSPDRVRRQRARVAGDSWDEAARLVADALDRL</sequence>
<dbReference type="SUPFAM" id="SSF53756">
    <property type="entry name" value="UDP-Glycosyltransferase/glycogen phosphorylase"/>
    <property type="match status" value="1"/>
</dbReference>
<evidence type="ECO:0000313" key="1">
    <source>
        <dbReference type="EMBL" id="MBP2296530.1"/>
    </source>
</evidence>
<keyword evidence="2" id="KW-1185">Reference proteome</keyword>
<accession>A0ABS4SYQ9</accession>
<dbReference type="EMBL" id="JAGINP010000032">
    <property type="protein sequence ID" value="MBP2296530.1"/>
    <property type="molecule type" value="Genomic_DNA"/>
</dbReference>
<dbReference type="Proteomes" id="UP000781958">
    <property type="component" value="Unassembled WGS sequence"/>
</dbReference>